<dbReference type="Proteomes" id="UP000319353">
    <property type="component" value="Unassembled WGS sequence"/>
</dbReference>
<dbReference type="PANTHER" id="PTHR43386:SF1">
    <property type="entry name" value="D,D-DIPEPTIDE TRANSPORT SYSTEM PERMEASE PROTEIN DDPC-RELATED"/>
    <property type="match status" value="1"/>
</dbReference>
<evidence type="ECO:0000256" key="2">
    <source>
        <dbReference type="ARBA" id="ARBA00022448"/>
    </source>
</evidence>
<accession>A0A537L871</accession>
<dbReference type="InterPro" id="IPR000515">
    <property type="entry name" value="MetI-like"/>
</dbReference>
<feature type="transmembrane region" description="Helical" evidence="7">
    <location>
        <begin position="201"/>
        <end position="219"/>
    </location>
</feature>
<dbReference type="PROSITE" id="PS50928">
    <property type="entry name" value="ABC_TM1"/>
    <property type="match status" value="1"/>
</dbReference>
<keyword evidence="4 7" id="KW-0812">Transmembrane</keyword>
<evidence type="ECO:0000256" key="3">
    <source>
        <dbReference type="ARBA" id="ARBA00022475"/>
    </source>
</evidence>
<sequence length="287" mass="30294">MRSSTRESATSKRPARRRHLTPSARVGAAVLVVIALAAGAPWIFTRASPDQVDILARLAPPSHAHPLGTDNIGRDLLARLVHGARISLTVALISVGGAVCIGVTLGLLAGYFGGWTESVVMRIVDVFLAFPAILLALALVAVLGAGVTSVVTALTLVFWTQYARVVRATALAEKQKVYVEAARAIGADSGRIVIRHILPNILSPVIILATLGMGTAVVAESTLSFLGMGVQPPAPSWGWTLAFGTRYLRDAPHIATFSGLAIMLTVLGFNLLGDGVRDMLDPRFRPQ</sequence>
<dbReference type="CDD" id="cd06261">
    <property type="entry name" value="TM_PBP2"/>
    <property type="match status" value="1"/>
</dbReference>
<dbReference type="Pfam" id="PF00528">
    <property type="entry name" value="BPD_transp_1"/>
    <property type="match status" value="1"/>
</dbReference>
<dbReference type="InterPro" id="IPR050366">
    <property type="entry name" value="BP-dependent_transpt_permease"/>
</dbReference>
<feature type="transmembrane region" description="Helical" evidence="7">
    <location>
        <begin position="26"/>
        <end position="44"/>
    </location>
</feature>
<keyword evidence="5 7" id="KW-1133">Transmembrane helix</keyword>
<evidence type="ECO:0000256" key="4">
    <source>
        <dbReference type="ARBA" id="ARBA00022692"/>
    </source>
</evidence>
<proteinExistence type="inferred from homology"/>
<comment type="similarity">
    <text evidence="7">Belongs to the binding-protein-dependent transport system permease family.</text>
</comment>
<evidence type="ECO:0000256" key="8">
    <source>
        <dbReference type="SAM" id="MobiDB-lite"/>
    </source>
</evidence>
<evidence type="ECO:0000313" key="11">
    <source>
        <dbReference type="Proteomes" id="UP000319353"/>
    </source>
</evidence>
<reference evidence="10 11" key="1">
    <citation type="journal article" date="2019" name="Nat. Microbiol.">
        <title>Mediterranean grassland soil C-N compound turnover is dependent on rainfall and depth, and is mediated by genomically divergent microorganisms.</title>
        <authorList>
            <person name="Diamond S."/>
            <person name="Andeer P.F."/>
            <person name="Li Z."/>
            <person name="Crits-Christoph A."/>
            <person name="Burstein D."/>
            <person name="Anantharaman K."/>
            <person name="Lane K.R."/>
            <person name="Thomas B.C."/>
            <person name="Pan C."/>
            <person name="Northen T.R."/>
            <person name="Banfield J.F."/>
        </authorList>
    </citation>
    <scope>NUCLEOTIDE SEQUENCE [LARGE SCALE GENOMIC DNA]</scope>
    <source>
        <strain evidence="10">NP_4</strain>
    </source>
</reference>
<comment type="subcellular location">
    <subcellularLocation>
        <location evidence="1 7">Cell membrane</location>
        <topology evidence="1 7">Multi-pass membrane protein</topology>
    </subcellularLocation>
</comment>
<feature type="transmembrane region" description="Helical" evidence="7">
    <location>
        <begin position="132"/>
        <end position="159"/>
    </location>
</feature>
<evidence type="ECO:0000256" key="1">
    <source>
        <dbReference type="ARBA" id="ARBA00004651"/>
    </source>
</evidence>
<feature type="transmembrane region" description="Helical" evidence="7">
    <location>
        <begin position="86"/>
        <end position="112"/>
    </location>
</feature>
<evidence type="ECO:0000256" key="7">
    <source>
        <dbReference type="RuleBase" id="RU363032"/>
    </source>
</evidence>
<name>A0A537L871_9BACT</name>
<comment type="caution">
    <text evidence="10">The sequence shown here is derived from an EMBL/GenBank/DDBJ whole genome shotgun (WGS) entry which is preliminary data.</text>
</comment>
<feature type="domain" description="ABC transmembrane type-1" evidence="9">
    <location>
        <begin position="84"/>
        <end position="273"/>
    </location>
</feature>
<keyword evidence="2 7" id="KW-0813">Transport</keyword>
<dbReference type="GO" id="GO:0055085">
    <property type="term" value="P:transmembrane transport"/>
    <property type="evidence" value="ECO:0007669"/>
    <property type="project" value="InterPro"/>
</dbReference>
<feature type="region of interest" description="Disordered" evidence="8">
    <location>
        <begin position="1"/>
        <end position="21"/>
    </location>
</feature>
<dbReference type="EMBL" id="VBAL01000055">
    <property type="protein sequence ID" value="TMJ03897.1"/>
    <property type="molecule type" value="Genomic_DNA"/>
</dbReference>
<keyword evidence="6 7" id="KW-0472">Membrane</keyword>
<dbReference type="PANTHER" id="PTHR43386">
    <property type="entry name" value="OLIGOPEPTIDE TRANSPORT SYSTEM PERMEASE PROTEIN APPC"/>
    <property type="match status" value="1"/>
</dbReference>
<gene>
    <name evidence="10" type="ORF">E6H01_04680</name>
</gene>
<keyword evidence="3" id="KW-1003">Cell membrane</keyword>
<dbReference type="SUPFAM" id="SSF161098">
    <property type="entry name" value="MetI-like"/>
    <property type="match status" value="1"/>
</dbReference>
<dbReference type="GO" id="GO:0005886">
    <property type="term" value="C:plasma membrane"/>
    <property type="evidence" value="ECO:0007669"/>
    <property type="project" value="UniProtKB-SubCell"/>
</dbReference>
<dbReference type="Gene3D" id="1.10.3720.10">
    <property type="entry name" value="MetI-like"/>
    <property type="match status" value="1"/>
</dbReference>
<feature type="transmembrane region" description="Helical" evidence="7">
    <location>
        <begin position="254"/>
        <end position="273"/>
    </location>
</feature>
<evidence type="ECO:0000256" key="5">
    <source>
        <dbReference type="ARBA" id="ARBA00022989"/>
    </source>
</evidence>
<evidence type="ECO:0000259" key="9">
    <source>
        <dbReference type="PROSITE" id="PS50928"/>
    </source>
</evidence>
<dbReference type="InterPro" id="IPR035906">
    <property type="entry name" value="MetI-like_sf"/>
</dbReference>
<protein>
    <submittedName>
        <fullName evidence="10">ABC transporter permease</fullName>
    </submittedName>
</protein>
<evidence type="ECO:0000256" key="6">
    <source>
        <dbReference type="ARBA" id="ARBA00023136"/>
    </source>
</evidence>
<dbReference type="AlphaFoldDB" id="A0A537L871"/>
<organism evidence="10 11">
    <name type="scientific">Candidatus Segetimicrobium genomatis</name>
    <dbReference type="NCBI Taxonomy" id="2569760"/>
    <lineage>
        <taxon>Bacteria</taxon>
        <taxon>Bacillati</taxon>
        <taxon>Candidatus Sysuimicrobiota</taxon>
        <taxon>Candidatus Sysuimicrobiia</taxon>
        <taxon>Candidatus Sysuimicrobiales</taxon>
        <taxon>Candidatus Segetimicrobiaceae</taxon>
        <taxon>Candidatus Segetimicrobium</taxon>
    </lineage>
</organism>
<evidence type="ECO:0000313" key="10">
    <source>
        <dbReference type="EMBL" id="TMJ03897.1"/>
    </source>
</evidence>